<feature type="transmembrane region" description="Helical" evidence="11">
    <location>
        <begin position="98"/>
        <end position="120"/>
    </location>
</feature>
<dbReference type="InterPro" id="IPR006094">
    <property type="entry name" value="Oxid_FAD_bind_N"/>
</dbReference>
<dbReference type="AlphaFoldDB" id="A0A0D2WXE8"/>
<keyword evidence="11" id="KW-1133">Transmembrane helix</keyword>
<feature type="compositionally biased region" description="Polar residues" evidence="10">
    <location>
        <begin position="82"/>
        <end position="93"/>
    </location>
</feature>
<dbReference type="PANTHER" id="PTHR11748:SF111">
    <property type="entry name" value="D-LACTATE DEHYDROGENASE, MITOCHONDRIAL-RELATED"/>
    <property type="match status" value="1"/>
</dbReference>
<dbReference type="SUPFAM" id="SSF56176">
    <property type="entry name" value="FAD-binding/transporter-associated domain-like"/>
    <property type="match status" value="1"/>
</dbReference>
<dbReference type="FunFam" id="3.30.70.2740:FF:000001">
    <property type="entry name" value="D-lactate dehydrogenase mitochondrial"/>
    <property type="match status" value="1"/>
</dbReference>
<proteinExistence type="inferred from homology"/>
<reference evidence="14" key="1">
    <citation type="submission" date="2011-02" db="EMBL/GenBank/DDBJ databases">
        <title>The Genome Sequence of Capsaspora owczarzaki ATCC 30864.</title>
        <authorList>
            <person name="Russ C."/>
            <person name="Cuomo C."/>
            <person name="Burger G."/>
            <person name="Gray M.W."/>
            <person name="Holland P.W.H."/>
            <person name="King N."/>
            <person name="Lang F.B.F."/>
            <person name="Roger A.J."/>
            <person name="Ruiz-Trillo I."/>
            <person name="Young S.K."/>
            <person name="Zeng Q."/>
            <person name="Gargeya S."/>
            <person name="Alvarado L."/>
            <person name="Berlin A."/>
            <person name="Chapman S.B."/>
            <person name="Chen Z."/>
            <person name="Freedman E."/>
            <person name="Gellesch M."/>
            <person name="Goldberg J."/>
            <person name="Griggs A."/>
            <person name="Gujja S."/>
            <person name="Heilman E."/>
            <person name="Heiman D."/>
            <person name="Howarth C."/>
            <person name="Mehta T."/>
            <person name="Neiman D."/>
            <person name="Pearson M."/>
            <person name="Roberts A."/>
            <person name="Saif S."/>
            <person name="Shea T."/>
            <person name="Shenoy N."/>
            <person name="Sisk P."/>
            <person name="Stolte C."/>
            <person name="Sykes S."/>
            <person name="White J."/>
            <person name="Yandava C."/>
            <person name="Haas B."/>
            <person name="Nusbaum C."/>
            <person name="Birren B."/>
        </authorList>
    </citation>
    <scope>NUCLEOTIDE SEQUENCE</scope>
    <source>
        <strain evidence="14">ATCC 30864</strain>
    </source>
</reference>
<dbReference type="InterPro" id="IPR004113">
    <property type="entry name" value="FAD-bd_oxidored_4_C"/>
</dbReference>
<dbReference type="InterPro" id="IPR036318">
    <property type="entry name" value="FAD-bd_PCMH-like_sf"/>
</dbReference>
<evidence type="ECO:0000256" key="10">
    <source>
        <dbReference type="SAM" id="MobiDB-lite"/>
    </source>
</evidence>
<dbReference type="eggNOG" id="KOG1231">
    <property type="taxonomic scope" value="Eukaryota"/>
</dbReference>
<dbReference type="InParanoid" id="A0A0D2WXE8"/>
<accession>A0A0D2WXE8</accession>
<evidence type="ECO:0000256" key="9">
    <source>
        <dbReference type="ARBA" id="ARBA00038897"/>
    </source>
</evidence>
<evidence type="ECO:0000256" key="5">
    <source>
        <dbReference type="ARBA" id="ARBA00022827"/>
    </source>
</evidence>
<dbReference type="Proteomes" id="UP000008743">
    <property type="component" value="Unassembled WGS sequence"/>
</dbReference>
<dbReference type="GO" id="GO:1903457">
    <property type="term" value="P:lactate catabolic process"/>
    <property type="evidence" value="ECO:0007669"/>
    <property type="project" value="TreeGrafter"/>
</dbReference>
<dbReference type="STRING" id="595528.A0A0D2WXE8"/>
<feature type="region of interest" description="Disordered" evidence="10">
    <location>
        <begin position="59"/>
        <end position="93"/>
    </location>
</feature>
<keyword evidence="11" id="KW-0812">Transmembrane</keyword>
<dbReference type="PANTHER" id="PTHR11748">
    <property type="entry name" value="D-LACTATE DEHYDROGENASE"/>
    <property type="match status" value="1"/>
</dbReference>
<dbReference type="InterPro" id="IPR016166">
    <property type="entry name" value="FAD-bd_PCMH"/>
</dbReference>
<dbReference type="InterPro" id="IPR016164">
    <property type="entry name" value="FAD-linked_Oxase-like_C"/>
</dbReference>
<evidence type="ECO:0000256" key="11">
    <source>
        <dbReference type="SAM" id="Phobius"/>
    </source>
</evidence>
<evidence type="ECO:0000313" key="14">
    <source>
        <dbReference type="Proteomes" id="UP000008743"/>
    </source>
</evidence>
<dbReference type="Gene3D" id="1.10.45.10">
    <property type="entry name" value="Vanillyl-alcohol Oxidase, Chain A, domain 4"/>
    <property type="match status" value="1"/>
</dbReference>
<keyword evidence="8" id="KW-0496">Mitochondrion</keyword>
<evidence type="ECO:0000256" key="3">
    <source>
        <dbReference type="ARBA" id="ARBA00008000"/>
    </source>
</evidence>
<comment type="similarity">
    <text evidence="3">Belongs to the FAD-binding oxidoreductase/transferase type 4 family.</text>
</comment>
<dbReference type="Pfam" id="PF02913">
    <property type="entry name" value="FAD-oxidase_C"/>
    <property type="match status" value="1"/>
</dbReference>
<dbReference type="PROSITE" id="PS51387">
    <property type="entry name" value="FAD_PCMH"/>
    <property type="match status" value="1"/>
</dbReference>
<organism evidence="13 14">
    <name type="scientific">Capsaspora owczarzaki (strain ATCC 30864)</name>
    <dbReference type="NCBI Taxonomy" id="595528"/>
    <lineage>
        <taxon>Eukaryota</taxon>
        <taxon>Filasterea</taxon>
        <taxon>Capsaspora</taxon>
    </lineage>
</organism>
<evidence type="ECO:0000256" key="1">
    <source>
        <dbReference type="ARBA" id="ARBA00001974"/>
    </source>
</evidence>
<keyword evidence="6" id="KW-0809">Transit peptide</keyword>
<dbReference type="Gene3D" id="3.30.465.10">
    <property type="match status" value="1"/>
</dbReference>
<keyword evidence="4" id="KW-0285">Flavoprotein</keyword>
<dbReference type="InterPro" id="IPR016169">
    <property type="entry name" value="FAD-bd_PCMH_sub2"/>
</dbReference>
<keyword evidence="14" id="KW-1185">Reference proteome</keyword>
<dbReference type="Gene3D" id="3.30.70.2740">
    <property type="match status" value="1"/>
</dbReference>
<sequence>MRILRGGAAAAAAAWREVVAPQSQSLQSLSRALSSTVKRRAAPQPLPASTSAVRALFDATTGSSHSKQQQQQQQQHSRKSFWRQSSAGFRSSSTGQPWFRLGAMTAIGGGAIASVVLLIGDVVFPQPMRRVVHAVPPATPSHAGPPAKSSQDANARPRCSSGLPLDFVTEAKLLLGDAISFDDSEPGSLVHDLSFHSAPPPAAVVRVVSAEQARTVVRLCVQYGVPITPVGAGTSLEGHTLASCGGIALDMSGLNRVLSVRVEDMDCTVEPGVTWEDLNHTLRPLGLFFPPDPGPGATIGGMISTRCSGPNAARYGTIRDNVISLEAIVATSDDAPVVCTGQRARKSSMGYDLTRLFIGAEGTLGVVTQATLKLQRLPAEIRVGICSFPSIRDAAAASQAFTAAGIQLNRCEMLDDTMVHGLITHHSGSAAVGSLLKKGIENFATPAVLLLEYAGSSATIDEQQRRVRDLLSHHSGREVAAARDPAESQQLWQARKDCLLVAQAMDPNRSALITDVCVPLSRFPEVIGDTKAEIAAAGLLGPIVAHAGDGNFHVLLMFDSENAQEKAAAERIKESIVMRALAADGTASGEHGCGIGKRPYLAPELGPEAVAIMRSIKRSLDPKWIMNPGKILTVDEANTAAWGCAPPTHSCQ</sequence>
<name>A0A0D2WXE8_CAPO3</name>
<keyword evidence="11" id="KW-0472">Membrane</keyword>
<keyword evidence="7" id="KW-0560">Oxidoreductase</keyword>
<dbReference type="SUPFAM" id="SSF55103">
    <property type="entry name" value="FAD-linked oxidases, C-terminal domain"/>
    <property type="match status" value="1"/>
</dbReference>
<protein>
    <recommendedName>
        <fullName evidence="9">D-lactate dehydrogenase (cytochrome)</fullName>
        <ecNumber evidence="9">1.1.2.4</ecNumber>
    </recommendedName>
</protein>
<dbReference type="GO" id="GO:0005739">
    <property type="term" value="C:mitochondrion"/>
    <property type="evidence" value="ECO:0007669"/>
    <property type="project" value="UniProtKB-SubCell"/>
</dbReference>
<dbReference type="FunFam" id="1.10.45.10:FF:000001">
    <property type="entry name" value="D-lactate dehydrogenase mitochondrial"/>
    <property type="match status" value="1"/>
</dbReference>
<dbReference type="EC" id="1.1.2.4" evidence="9"/>
<evidence type="ECO:0000259" key="12">
    <source>
        <dbReference type="PROSITE" id="PS51387"/>
    </source>
</evidence>
<feature type="domain" description="FAD-binding PCMH-type" evidence="12">
    <location>
        <begin position="197"/>
        <end position="377"/>
    </location>
</feature>
<evidence type="ECO:0000256" key="8">
    <source>
        <dbReference type="ARBA" id="ARBA00023128"/>
    </source>
</evidence>
<gene>
    <name evidence="13" type="ORF">CAOG_009070</name>
</gene>
<dbReference type="OrthoDB" id="5332616at2759"/>
<dbReference type="EMBL" id="KE346374">
    <property type="protein sequence ID" value="KJE97433.1"/>
    <property type="molecule type" value="Genomic_DNA"/>
</dbReference>
<dbReference type="Pfam" id="PF01565">
    <property type="entry name" value="FAD_binding_4"/>
    <property type="match status" value="1"/>
</dbReference>
<evidence type="ECO:0000313" key="13">
    <source>
        <dbReference type="EMBL" id="KJE97433.1"/>
    </source>
</evidence>
<feature type="region of interest" description="Disordered" evidence="10">
    <location>
        <begin position="135"/>
        <end position="158"/>
    </location>
</feature>
<evidence type="ECO:0000256" key="7">
    <source>
        <dbReference type="ARBA" id="ARBA00023002"/>
    </source>
</evidence>
<dbReference type="GO" id="GO:0071949">
    <property type="term" value="F:FAD binding"/>
    <property type="evidence" value="ECO:0007669"/>
    <property type="project" value="InterPro"/>
</dbReference>
<evidence type="ECO:0000256" key="4">
    <source>
        <dbReference type="ARBA" id="ARBA00022630"/>
    </source>
</evidence>
<comment type="cofactor">
    <cofactor evidence="1">
        <name>FAD</name>
        <dbReference type="ChEBI" id="CHEBI:57692"/>
    </cofactor>
</comment>
<dbReference type="RefSeq" id="XP_011270803.1">
    <property type="nucleotide sequence ID" value="XM_011272501.1"/>
</dbReference>
<dbReference type="PhylomeDB" id="A0A0D2WXE8"/>
<evidence type="ECO:0000256" key="6">
    <source>
        <dbReference type="ARBA" id="ARBA00022946"/>
    </source>
</evidence>
<dbReference type="OMA" id="RACNAYS"/>
<dbReference type="GO" id="GO:0004458">
    <property type="term" value="F:D-lactate dehydrogenase (cytochrome) activity"/>
    <property type="evidence" value="ECO:0007669"/>
    <property type="project" value="UniProtKB-EC"/>
</dbReference>
<dbReference type="GO" id="GO:0008720">
    <property type="term" value="F:D-lactate dehydrogenase (NAD+) activity"/>
    <property type="evidence" value="ECO:0007669"/>
    <property type="project" value="TreeGrafter"/>
</dbReference>
<dbReference type="InterPro" id="IPR016171">
    <property type="entry name" value="Vanillyl_alc_oxidase_C-sub2"/>
</dbReference>
<comment type="subcellular location">
    <subcellularLocation>
        <location evidence="2">Mitochondrion</location>
    </subcellularLocation>
</comment>
<keyword evidence="5" id="KW-0274">FAD</keyword>
<evidence type="ECO:0000256" key="2">
    <source>
        <dbReference type="ARBA" id="ARBA00004173"/>
    </source>
</evidence>